<reference evidence="6 7" key="1">
    <citation type="submission" date="2019-03" db="EMBL/GenBank/DDBJ databases">
        <title>Draft genome sequences of novel Actinobacteria.</title>
        <authorList>
            <person name="Sahin N."/>
            <person name="Ay H."/>
            <person name="Saygin H."/>
        </authorList>
    </citation>
    <scope>NUCLEOTIDE SEQUENCE [LARGE SCALE GENOMIC DNA]</scope>
    <source>
        <strain evidence="6 7">JCM 13523</strain>
    </source>
</reference>
<dbReference type="GO" id="GO:0016787">
    <property type="term" value="F:hydrolase activity"/>
    <property type="evidence" value="ECO:0007669"/>
    <property type="project" value="UniProtKB-KW"/>
</dbReference>
<comment type="similarity">
    <text evidence="2 4">Belongs to the Nudix hydrolase family.</text>
</comment>
<protein>
    <submittedName>
        <fullName evidence="6">NUDIX domain-containing protein</fullName>
    </submittedName>
</protein>
<accession>A0A4R4YWE9</accession>
<dbReference type="PRINTS" id="PR00502">
    <property type="entry name" value="NUDIXFAMILY"/>
</dbReference>
<dbReference type="InterPro" id="IPR020476">
    <property type="entry name" value="Nudix_hydrolase"/>
</dbReference>
<keyword evidence="3 4" id="KW-0378">Hydrolase</keyword>
<dbReference type="PANTHER" id="PTHR43046">
    <property type="entry name" value="GDP-MANNOSE MANNOSYL HYDROLASE"/>
    <property type="match status" value="1"/>
</dbReference>
<comment type="caution">
    <text evidence="6">The sequence shown here is derived from an EMBL/GenBank/DDBJ whole genome shotgun (WGS) entry which is preliminary data.</text>
</comment>
<dbReference type="PROSITE" id="PS51462">
    <property type="entry name" value="NUDIX"/>
    <property type="match status" value="1"/>
</dbReference>
<evidence type="ECO:0000313" key="7">
    <source>
        <dbReference type="Proteomes" id="UP000295124"/>
    </source>
</evidence>
<dbReference type="InterPro" id="IPR020084">
    <property type="entry name" value="NUDIX_hydrolase_CS"/>
</dbReference>
<dbReference type="Proteomes" id="UP000295124">
    <property type="component" value="Unassembled WGS sequence"/>
</dbReference>
<dbReference type="Gene3D" id="3.90.79.10">
    <property type="entry name" value="Nucleoside Triphosphate Pyrophosphohydrolase"/>
    <property type="match status" value="1"/>
</dbReference>
<keyword evidence="7" id="KW-1185">Reference proteome</keyword>
<evidence type="ECO:0000313" key="6">
    <source>
        <dbReference type="EMBL" id="TDD47972.1"/>
    </source>
</evidence>
<evidence type="ECO:0000256" key="1">
    <source>
        <dbReference type="ARBA" id="ARBA00001946"/>
    </source>
</evidence>
<dbReference type="PANTHER" id="PTHR43046:SF2">
    <property type="entry name" value="8-OXO-DGTP DIPHOSPHATASE-RELATED"/>
    <property type="match status" value="1"/>
</dbReference>
<sequence length="169" mass="18294">MRCVLKGGRPSGAAYPAGMGYIERMRRLVGHETLTGAAVGVLVWNDGQVLLQQRSDDRTWCIPGGGVEPGEHLEDAARRELHEETGLTAEGLTLLSARSGPDCFIVYPNGDQVQTISLTYRAESWSGDLNPANDETLALAFVNPQALPPMNPYNQALFNHLKAAGHLAR</sequence>
<evidence type="ECO:0000256" key="2">
    <source>
        <dbReference type="ARBA" id="ARBA00005582"/>
    </source>
</evidence>
<evidence type="ECO:0000256" key="4">
    <source>
        <dbReference type="RuleBase" id="RU003476"/>
    </source>
</evidence>
<feature type="domain" description="Nudix hydrolase" evidence="5">
    <location>
        <begin position="34"/>
        <end position="164"/>
    </location>
</feature>
<dbReference type="CDD" id="cd04677">
    <property type="entry name" value="NUDIX_Hydrolase"/>
    <property type="match status" value="1"/>
</dbReference>
<dbReference type="PROSITE" id="PS00893">
    <property type="entry name" value="NUDIX_BOX"/>
    <property type="match status" value="1"/>
</dbReference>
<evidence type="ECO:0000256" key="3">
    <source>
        <dbReference type="ARBA" id="ARBA00022801"/>
    </source>
</evidence>
<gene>
    <name evidence="6" type="ORF">E1263_33885</name>
</gene>
<evidence type="ECO:0000259" key="5">
    <source>
        <dbReference type="PROSITE" id="PS51462"/>
    </source>
</evidence>
<dbReference type="EMBL" id="SMKX01000145">
    <property type="protein sequence ID" value="TDD47972.1"/>
    <property type="molecule type" value="Genomic_DNA"/>
</dbReference>
<dbReference type="Pfam" id="PF00293">
    <property type="entry name" value="NUDIX"/>
    <property type="match status" value="1"/>
</dbReference>
<dbReference type="InterPro" id="IPR015797">
    <property type="entry name" value="NUDIX_hydrolase-like_dom_sf"/>
</dbReference>
<comment type="cofactor">
    <cofactor evidence="1">
        <name>Mg(2+)</name>
        <dbReference type="ChEBI" id="CHEBI:18420"/>
    </cofactor>
</comment>
<dbReference type="SUPFAM" id="SSF55811">
    <property type="entry name" value="Nudix"/>
    <property type="match status" value="1"/>
</dbReference>
<name>A0A4R4YWE9_9ACTN</name>
<dbReference type="AlphaFoldDB" id="A0A4R4YWE9"/>
<proteinExistence type="inferred from homology"/>
<organism evidence="6 7">
    <name type="scientific">Kribbella antibiotica</name>
    <dbReference type="NCBI Taxonomy" id="190195"/>
    <lineage>
        <taxon>Bacteria</taxon>
        <taxon>Bacillati</taxon>
        <taxon>Actinomycetota</taxon>
        <taxon>Actinomycetes</taxon>
        <taxon>Propionibacteriales</taxon>
        <taxon>Kribbellaceae</taxon>
        <taxon>Kribbella</taxon>
    </lineage>
</organism>
<dbReference type="InterPro" id="IPR000086">
    <property type="entry name" value="NUDIX_hydrolase_dom"/>
</dbReference>